<evidence type="ECO:0000313" key="1">
    <source>
        <dbReference type="EMBL" id="KAB7530252.1"/>
    </source>
</evidence>
<proteinExistence type="predicted"/>
<reference evidence="1 2" key="1">
    <citation type="submission" date="2019-10" db="EMBL/GenBank/DDBJ databases">
        <title>Muricauda olearia CL-SS4 JCM15563 genome.</title>
        <authorList>
            <person name="Liu L."/>
        </authorList>
    </citation>
    <scope>NUCLEOTIDE SEQUENCE [LARGE SCALE GENOMIC DNA]</scope>
    <source>
        <strain evidence="1 2">CL-SS4</strain>
    </source>
</reference>
<comment type="caution">
    <text evidence="1">The sequence shown here is derived from an EMBL/GenBank/DDBJ whole genome shotgun (WGS) entry which is preliminary data.</text>
</comment>
<protein>
    <submittedName>
        <fullName evidence="1">DUF4380 domain-containing protein</fullName>
    </submittedName>
</protein>
<dbReference type="Proteomes" id="UP000429785">
    <property type="component" value="Unassembled WGS sequence"/>
</dbReference>
<dbReference type="EMBL" id="WELG01000001">
    <property type="protein sequence ID" value="KAB7530252.1"/>
    <property type="molecule type" value="Genomic_DNA"/>
</dbReference>
<accession>A0A6I1E0X7</accession>
<name>A0A6I1E0X7_9FLAO</name>
<dbReference type="OrthoDB" id="5383110at2"/>
<organism evidence="1 2">
    <name type="scientific">Flagellimonas olearia</name>
    <dbReference type="NCBI Taxonomy" id="552546"/>
    <lineage>
        <taxon>Bacteria</taxon>
        <taxon>Pseudomonadati</taxon>
        <taxon>Bacteroidota</taxon>
        <taxon>Flavobacteriia</taxon>
        <taxon>Flavobacteriales</taxon>
        <taxon>Flavobacteriaceae</taxon>
        <taxon>Flagellimonas</taxon>
    </lineage>
</organism>
<sequence length="315" mass="35288">MDFRIFNGTMGMLCLWMLLFPSCMDKEHVVPILEDGRYTIQLGNQIMEIDPSTGGRITSLKLDGENFLTDENVDSFNWGSTFWPSPQSDWGWPPSPELDNKPYTDASMGPVVKMVSGKDPKTGYVITKAIRGKTTTASFLITYSITNTSDSVQKVAPWEVTRVHINGMAFYPMGAGKRTGGLLPLVTERKGIVWFVYDGGGLPTSGDRQLYSDGSEGWLAQVNDSVILVKKFEDIAWIDKAPEEGEVELFASDIRKTGTGYVEIEHQGAYQELEPGESLVWDVEWFLRKLPPEITPEMGNDRLVEYVRDLIQARP</sequence>
<dbReference type="AlphaFoldDB" id="A0A6I1E0X7"/>
<gene>
    <name evidence="1" type="ORF">F8C76_01710</name>
</gene>
<dbReference type="RefSeq" id="WP_152130185.1">
    <property type="nucleotide sequence ID" value="NZ_WELG01000001.1"/>
</dbReference>
<evidence type="ECO:0000313" key="2">
    <source>
        <dbReference type="Proteomes" id="UP000429785"/>
    </source>
</evidence>